<proteinExistence type="predicted"/>
<keyword evidence="11" id="KW-0378">Hydrolase</keyword>
<evidence type="ECO:0000256" key="4">
    <source>
        <dbReference type="ARBA" id="ARBA00004651"/>
    </source>
</evidence>
<evidence type="ECO:0000256" key="13">
    <source>
        <dbReference type="ARBA" id="ARBA00022842"/>
    </source>
</evidence>
<dbReference type="Pfam" id="PF00512">
    <property type="entry name" value="HisKA"/>
    <property type="match status" value="1"/>
</dbReference>
<dbReference type="InterPro" id="IPR003660">
    <property type="entry name" value="HAMP_dom"/>
</dbReference>
<feature type="domain" description="HAMP" evidence="23">
    <location>
        <begin position="236"/>
        <end position="288"/>
    </location>
</feature>
<evidence type="ECO:0000256" key="17">
    <source>
        <dbReference type="ARBA" id="ARBA00023026"/>
    </source>
</evidence>
<evidence type="ECO:0000256" key="1">
    <source>
        <dbReference type="ARBA" id="ARBA00000085"/>
    </source>
</evidence>
<feature type="transmembrane region" description="Helical" evidence="21">
    <location>
        <begin position="51"/>
        <end position="74"/>
    </location>
</feature>
<dbReference type="STRING" id="578942.SAMN05216289_10835"/>
<keyword evidence="15" id="KW-0902">Two-component regulatory system</keyword>
<dbReference type="PROSITE" id="PS50885">
    <property type="entry name" value="HAMP"/>
    <property type="match status" value="1"/>
</dbReference>
<evidence type="ECO:0000313" key="25">
    <source>
        <dbReference type="Proteomes" id="UP000198575"/>
    </source>
</evidence>
<gene>
    <name evidence="24" type="ORF">SAMN05216289_10835</name>
</gene>
<sequence>MRAGRCRRHRFSPEWAARPLASCGRERPSLLCLDRCSGFRTWSDPPLRLPIGLRLFATIASAILILAAIGLQLIRWSVFDGSGAPRPTADVAVLDQLANDLEQRYREHGGWTFVPPATALQASWMREQVRRAMDARHDAEDPLPGLGTRIALLDRHEDRIAGLLARRVVVAFASIDTIRRTLMIDGEVIGHLVLAEPGNPDDALAVAFLIERQDRLLCVLLAGILLSAVLAALLADHFRRPIRRLLESVRQFERGRFEARSGVHRTDELGELANAFDRMAARLAEVEAMRKRWVADTSHELRTPVAVLRAQLESMQDGIRSATPANIDLLLRQVGALGHLVDALHALSLGDECQSALVAEPCDLWSILRETSDAFSERARAAGLLLETRTPREPGMVLGDAEQLRRLLANLIENSIRHTAAGGRIDVCAHTDADELHVVVDDSAPGVAEADRARLGERFFRVDPSRHRNSGGSGLGLALARQIVTLHGGRIEFAESPQGGLRVSVVLHRP</sequence>
<organism evidence="24 25">
    <name type="scientific">Dokdonella immobilis</name>
    <dbReference type="NCBI Taxonomy" id="578942"/>
    <lineage>
        <taxon>Bacteria</taxon>
        <taxon>Pseudomonadati</taxon>
        <taxon>Pseudomonadota</taxon>
        <taxon>Gammaproteobacteria</taxon>
        <taxon>Lysobacterales</taxon>
        <taxon>Rhodanobacteraceae</taxon>
        <taxon>Dokdonella</taxon>
    </lineage>
</organism>
<dbReference type="Proteomes" id="UP000198575">
    <property type="component" value="Unassembled WGS sequence"/>
</dbReference>
<comment type="catalytic activity">
    <reaction evidence="1">
        <text>ATP + protein L-histidine = ADP + protein N-phospho-L-histidine.</text>
        <dbReference type="EC" id="2.7.13.3"/>
    </reaction>
</comment>
<dbReference type="SUPFAM" id="SSF158472">
    <property type="entry name" value="HAMP domain-like"/>
    <property type="match status" value="1"/>
</dbReference>
<dbReference type="PANTHER" id="PTHR44936">
    <property type="entry name" value="SENSOR PROTEIN CREC"/>
    <property type="match status" value="1"/>
</dbReference>
<keyword evidence="9" id="KW-0547">Nucleotide-binding</keyword>
<keyword evidence="21" id="KW-0472">Membrane</keyword>
<dbReference type="GO" id="GO:0005886">
    <property type="term" value="C:plasma membrane"/>
    <property type="evidence" value="ECO:0007669"/>
    <property type="project" value="UniProtKB-SubCell"/>
</dbReference>
<evidence type="ECO:0000256" key="15">
    <source>
        <dbReference type="ARBA" id="ARBA00023012"/>
    </source>
</evidence>
<dbReference type="Pfam" id="PF00672">
    <property type="entry name" value="HAMP"/>
    <property type="match status" value="1"/>
</dbReference>
<feature type="domain" description="Histidine kinase" evidence="22">
    <location>
        <begin position="296"/>
        <end position="510"/>
    </location>
</feature>
<dbReference type="SUPFAM" id="SSF47384">
    <property type="entry name" value="Homodimeric domain of signal transducing histidine kinase"/>
    <property type="match status" value="1"/>
</dbReference>
<dbReference type="Gene3D" id="1.10.8.500">
    <property type="entry name" value="HAMP domain in histidine kinase"/>
    <property type="match status" value="1"/>
</dbReference>
<keyword evidence="21" id="KW-0812">Transmembrane</keyword>
<evidence type="ECO:0000256" key="5">
    <source>
        <dbReference type="ARBA" id="ARBA00012438"/>
    </source>
</evidence>
<dbReference type="InterPro" id="IPR036890">
    <property type="entry name" value="HATPase_C_sf"/>
</dbReference>
<evidence type="ECO:0000256" key="21">
    <source>
        <dbReference type="SAM" id="Phobius"/>
    </source>
</evidence>
<evidence type="ECO:0000256" key="10">
    <source>
        <dbReference type="ARBA" id="ARBA00022777"/>
    </source>
</evidence>
<dbReference type="SMART" id="SM00387">
    <property type="entry name" value="HATPase_c"/>
    <property type="match status" value="1"/>
</dbReference>
<comment type="cofactor">
    <cofactor evidence="3">
        <name>Mg(2+)</name>
        <dbReference type="ChEBI" id="CHEBI:18420"/>
    </cofactor>
</comment>
<evidence type="ECO:0000256" key="9">
    <source>
        <dbReference type="ARBA" id="ARBA00022741"/>
    </source>
</evidence>
<dbReference type="InterPro" id="IPR003661">
    <property type="entry name" value="HisK_dim/P_dom"/>
</dbReference>
<dbReference type="PANTHER" id="PTHR44936:SF9">
    <property type="entry name" value="SENSOR PROTEIN CREC"/>
    <property type="match status" value="1"/>
</dbReference>
<dbReference type="Gene3D" id="3.30.565.10">
    <property type="entry name" value="Histidine kinase-like ATPase, C-terminal domain"/>
    <property type="match status" value="1"/>
</dbReference>
<evidence type="ECO:0000259" key="22">
    <source>
        <dbReference type="PROSITE" id="PS50109"/>
    </source>
</evidence>
<keyword evidence="8" id="KW-0808">Transferase</keyword>
<keyword evidence="21" id="KW-1133">Transmembrane helix</keyword>
<dbReference type="InterPro" id="IPR005467">
    <property type="entry name" value="His_kinase_dom"/>
</dbReference>
<dbReference type="GO" id="GO:0000155">
    <property type="term" value="F:phosphorelay sensor kinase activity"/>
    <property type="evidence" value="ECO:0007669"/>
    <property type="project" value="InterPro"/>
</dbReference>
<dbReference type="SMART" id="SM00304">
    <property type="entry name" value="HAMP"/>
    <property type="match status" value="1"/>
</dbReference>
<evidence type="ECO:0000313" key="24">
    <source>
        <dbReference type="EMBL" id="SFN21628.1"/>
    </source>
</evidence>
<dbReference type="OrthoDB" id="9804645at2"/>
<keyword evidence="25" id="KW-1185">Reference proteome</keyword>
<evidence type="ECO:0000256" key="7">
    <source>
        <dbReference type="ARBA" id="ARBA00022553"/>
    </source>
</evidence>
<evidence type="ECO:0000256" key="12">
    <source>
        <dbReference type="ARBA" id="ARBA00022840"/>
    </source>
</evidence>
<evidence type="ECO:0000256" key="11">
    <source>
        <dbReference type="ARBA" id="ARBA00022801"/>
    </source>
</evidence>
<protein>
    <recommendedName>
        <fullName evidence="19">Signal transduction histidine-protein kinase/phosphatase MprB</fullName>
        <ecNumber evidence="5">2.7.13.3</ecNumber>
    </recommendedName>
    <alternativeName>
        <fullName evidence="20">Mycobacterial persistence regulator B</fullName>
    </alternativeName>
</protein>
<dbReference type="GO" id="GO:0005524">
    <property type="term" value="F:ATP binding"/>
    <property type="evidence" value="ECO:0007669"/>
    <property type="project" value="UniProtKB-KW"/>
</dbReference>
<dbReference type="Gene3D" id="1.10.287.130">
    <property type="match status" value="1"/>
</dbReference>
<evidence type="ECO:0000256" key="14">
    <source>
        <dbReference type="ARBA" id="ARBA00022912"/>
    </source>
</evidence>
<keyword evidence="17" id="KW-0843">Virulence</keyword>
<feature type="transmembrane region" description="Helical" evidence="21">
    <location>
        <begin position="216"/>
        <end position="235"/>
    </location>
</feature>
<keyword evidence="10 24" id="KW-0418">Kinase</keyword>
<dbReference type="InterPro" id="IPR003594">
    <property type="entry name" value="HATPase_dom"/>
</dbReference>
<keyword evidence="12" id="KW-0067">ATP-binding</keyword>
<evidence type="ECO:0000256" key="6">
    <source>
        <dbReference type="ARBA" id="ARBA00022475"/>
    </source>
</evidence>
<evidence type="ECO:0000256" key="19">
    <source>
        <dbReference type="ARBA" id="ARBA00040454"/>
    </source>
</evidence>
<accession>A0A1I4X6I7</accession>
<name>A0A1I4X6I7_9GAMM</name>
<keyword evidence="16" id="KW-0346">Stress response</keyword>
<dbReference type="CDD" id="cd00082">
    <property type="entry name" value="HisKA"/>
    <property type="match status" value="1"/>
</dbReference>
<dbReference type="InterPro" id="IPR004358">
    <property type="entry name" value="Sig_transdc_His_kin-like_C"/>
</dbReference>
<keyword evidence="7" id="KW-0597">Phosphoprotein</keyword>
<keyword evidence="6" id="KW-1003">Cell membrane</keyword>
<dbReference type="CDD" id="cd06225">
    <property type="entry name" value="HAMP"/>
    <property type="match status" value="1"/>
</dbReference>
<dbReference type="PRINTS" id="PR00344">
    <property type="entry name" value="BCTRLSENSOR"/>
</dbReference>
<evidence type="ECO:0000256" key="2">
    <source>
        <dbReference type="ARBA" id="ARBA00001936"/>
    </source>
</evidence>
<dbReference type="InterPro" id="IPR036097">
    <property type="entry name" value="HisK_dim/P_sf"/>
</dbReference>
<dbReference type="PROSITE" id="PS50109">
    <property type="entry name" value="HIS_KIN"/>
    <property type="match status" value="1"/>
</dbReference>
<dbReference type="SMART" id="SM00388">
    <property type="entry name" value="HisKA"/>
    <property type="match status" value="1"/>
</dbReference>
<comment type="subcellular location">
    <subcellularLocation>
        <location evidence="4">Cell membrane</location>
        <topology evidence="4">Multi-pass membrane protein</topology>
    </subcellularLocation>
</comment>
<dbReference type="EMBL" id="FOVF01000008">
    <property type="protein sequence ID" value="SFN21628.1"/>
    <property type="molecule type" value="Genomic_DNA"/>
</dbReference>
<evidence type="ECO:0000256" key="20">
    <source>
        <dbReference type="ARBA" id="ARBA00041776"/>
    </source>
</evidence>
<dbReference type="Pfam" id="PF02518">
    <property type="entry name" value="HATPase_c"/>
    <property type="match status" value="1"/>
</dbReference>
<evidence type="ECO:0000256" key="8">
    <source>
        <dbReference type="ARBA" id="ARBA00022679"/>
    </source>
</evidence>
<comment type="cofactor">
    <cofactor evidence="2">
        <name>Mn(2+)</name>
        <dbReference type="ChEBI" id="CHEBI:29035"/>
    </cofactor>
</comment>
<dbReference type="EC" id="2.7.13.3" evidence="5"/>
<keyword evidence="14" id="KW-0904">Protein phosphatase</keyword>
<keyword evidence="13" id="KW-0460">Magnesium</keyword>
<dbReference type="AlphaFoldDB" id="A0A1I4X6I7"/>
<dbReference type="SUPFAM" id="SSF55874">
    <property type="entry name" value="ATPase domain of HSP90 chaperone/DNA topoisomerase II/histidine kinase"/>
    <property type="match status" value="1"/>
</dbReference>
<evidence type="ECO:0000256" key="16">
    <source>
        <dbReference type="ARBA" id="ARBA00023016"/>
    </source>
</evidence>
<dbReference type="InterPro" id="IPR050980">
    <property type="entry name" value="2C_sensor_his_kinase"/>
</dbReference>
<reference evidence="24 25" key="1">
    <citation type="submission" date="2016-10" db="EMBL/GenBank/DDBJ databases">
        <authorList>
            <person name="de Groot N.N."/>
        </authorList>
    </citation>
    <scope>NUCLEOTIDE SEQUENCE [LARGE SCALE GENOMIC DNA]</scope>
    <source>
        <strain evidence="24 25">CGMCC 1.7659</strain>
    </source>
</reference>
<evidence type="ECO:0000259" key="23">
    <source>
        <dbReference type="PROSITE" id="PS50885"/>
    </source>
</evidence>
<dbReference type="GO" id="GO:0004721">
    <property type="term" value="F:phosphoprotein phosphatase activity"/>
    <property type="evidence" value="ECO:0007669"/>
    <property type="project" value="UniProtKB-KW"/>
</dbReference>
<evidence type="ECO:0000256" key="3">
    <source>
        <dbReference type="ARBA" id="ARBA00001946"/>
    </source>
</evidence>
<evidence type="ECO:0000256" key="18">
    <source>
        <dbReference type="ARBA" id="ARBA00023211"/>
    </source>
</evidence>
<keyword evidence="18" id="KW-0464">Manganese</keyword>